<feature type="disulfide bond" evidence="5">
    <location>
        <begin position="270"/>
        <end position="334"/>
    </location>
</feature>
<keyword evidence="2" id="KW-0677">Repeat</keyword>
<reference evidence="7" key="2">
    <citation type="submission" date="2025-09" db="UniProtKB">
        <authorList>
            <consortium name="Ensembl"/>
        </authorList>
    </citation>
    <scope>IDENTIFICATION</scope>
</reference>
<feature type="disulfide bond" evidence="5">
    <location>
        <begin position="162"/>
        <end position="226"/>
    </location>
</feature>
<dbReference type="PANTHER" id="PTHR48071:SF27">
    <property type="entry name" value="SCAVENGER RECEPTOR CYSTEINE-RICH TYPE 1 PROTEIN M130-LIKE"/>
    <property type="match status" value="1"/>
</dbReference>
<organism evidence="7 8">
    <name type="scientific">Oryzias sinensis</name>
    <name type="common">Chinese medaka</name>
    <dbReference type="NCBI Taxonomy" id="183150"/>
    <lineage>
        <taxon>Eukaryota</taxon>
        <taxon>Metazoa</taxon>
        <taxon>Chordata</taxon>
        <taxon>Craniata</taxon>
        <taxon>Vertebrata</taxon>
        <taxon>Euteleostomi</taxon>
        <taxon>Actinopterygii</taxon>
        <taxon>Neopterygii</taxon>
        <taxon>Teleostei</taxon>
        <taxon>Neoteleostei</taxon>
        <taxon>Acanthomorphata</taxon>
        <taxon>Ovalentaria</taxon>
        <taxon>Atherinomorphae</taxon>
        <taxon>Beloniformes</taxon>
        <taxon>Adrianichthyidae</taxon>
        <taxon>Oryziinae</taxon>
        <taxon>Oryzias</taxon>
    </lineage>
</organism>
<feature type="disulfide bond" evidence="5">
    <location>
        <begin position="71"/>
        <end position="132"/>
    </location>
</feature>
<reference evidence="7" key="1">
    <citation type="submission" date="2025-08" db="UniProtKB">
        <authorList>
            <consortium name="Ensembl"/>
        </authorList>
    </citation>
    <scope>IDENTIFICATION</scope>
</reference>
<proteinExistence type="predicted"/>
<feature type="domain" description="SRCR" evidence="6">
    <location>
        <begin position="136"/>
        <end position="237"/>
    </location>
</feature>
<dbReference type="InterPro" id="IPR001190">
    <property type="entry name" value="SRCR"/>
</dbReference>
<feature type="disulfide bond" evidence="5">
    <location>
        <begin position="206"/>
        <end position="216"/>
    </location>
</feature>
<evidence type="ECO:0000256" key="4">
    <source>
        <dbReference type="ARBA" id="ARBA00023180"/>
    </source>
</evidence>
<evidence type="ECO:0000313" key="7">
    <source>
        <dbReference type="Ensembl" id="ENSOSIP00000001184.1"/>
    </source>
</evidence>
<keyword evidence="1" id="KW-0732">Signal</keyword>
<dbReference type="PANTHER" id="PTHR48071">
    <property type="entry name" value="SRCR DOMAIN-CONTAINING PROTEIN"/>
    <property type="match status" value="1"/>
</dbReference>
<feature type="domain" description="SRCR" evidence="6">
    <location>
        <begin position="244"/>
        <end position="345"/>
    </location>
</feature>
<feature type="disulfide bond" evidence="5">
    <location>
        <begin position="102"/>
        <end position="112"/>
    </location>
</feature>
<evidence type="ECO:0000259" key="6">
    <source>
        <dbReference type="PROSITE" id="PS50287"/>
    </source>
</evidence>
<dbReference type="InterPro" id="IPR036772">
    <property type="entry name" value="SRCR-like_dom_sf"/>
</dbReference>
<feature type="disulfide bond" evidence="5">
    <location>
        <begin position="58"/>
        <end position="122"/>
    </location>
</feature>
<feature type="disulfide bond" evidence="5">
    <location>
        <begin position="314"/>
        <end position="324"/>
    </location>
</feature>
<dbReference type="SUPFAM" id="SSF56487">
    <property type="entry name" value="SRCR-like"/>
    <property type="match status" value="3"/>
</dbReference>
<keyword evidence="4" id="KW-0325">Glycoprotein</keyword>
<keyword evidence="3 5" id="KW-1015">Disulfide bond</keyword>
<dbReference type="SMART" id="SM00202">
    <property type="entry name" value="SR"/>
    <property type="match status" value="3"/>
</dbReference>
<dbReference type="Gene3D" id="3.10.250.10">
    <property type="entry name" value="SRCR-like domain"/>
    <property type="match status" value="3"/>
</dbReference>
<dbReference type="Ensembl" id="ENSOSIT00000001269.1">
    <property type="protein sequence ID" value="ENSOSIP00000001184.1"/>
    <property type="gene ID" value="ENSOSIG00000000636.1"/>
</dbReference>
<evidence type="ECO:0000256" key="1">
    <source>
        <dbReference type="ARBA" id="ARBA00022729"/>
    </source>
</evidence>
<accession>A0A8C7WP69</accession>
<dbReference type="PRINTS" id="PR00258">
    <property type="entry name" value="SPERACTRCPTR"/>
</dbReference>
<keyword evidence="8" id="KW-1185">Reference proteome</keyword>
<name>A0A8C7WP69_9TELE</name>
<dbReference type="GO" id="GO:0031638">
    <property type="term" value="P:zymogen activation"/>
    <property type="evidence" value="ECO:0007669"/>
    <property type="project" value="TreeGrafter"/>
</dbReference>
<dbReference type="PROSITE" id="PS50287">
    <property type="entry name" value="SRCR_2"/>
    <property type="match status" value="3"/>
</dbReference>
<feature type="disulfide bond" evidence="5">
    <location>
        <begin position="175"/>
        <end position="236"/>
    </location>
</feature>
<feature type="domain" description="SRCR" evidence="6">
    <location>
        <begin position="32"/>
        <end position="133"/>
    </location>
</feature>
<dbReference type="FunFam" id="3.10.250.10:FF:000006">
    <property type="entry name" value="neurotrypsin isoform X2"/>
    <property type="match status" value="2"/>
</dbReference>
<dbReference type="Pfam" id="PF00530">
    <property type="entry name" value="SRCR"/>
    <property type="match status" value="3"/>
</dbReference>
<dbReference type="FunFam" id="3.10.250.10:FF:000002">
    <property type="entry name" value="Scavenger receptor cysteine-rich type 1 protein M130"/>
    <property type="match status" value="1"/>
</dbReference>
<feature type="disulfide bond" evidence="5">
    <location>
        <begin position="283"/>
        <end position="344"/>
    </location>
</feature>
<evidence type="ECO:0000256" key="3">
    <source>
        <dbReference type="ARBA" id="ARBA00023157"/>
    </source>
</evidence>
<evidence type="ECO:0000256" key="2">
    <source>
        <dbReference type="ARBA" id="ARBA00022737"/>
    </source>
</evidence>
<dbReference type="AlphaFoldDB" id="A0A8C7WP69"/>
<dbReference type="GeneTree" id="ENSGT00950000183145"/>
<evidence type="ECO:0000256" key="5">
    <source>
        <dbReference type="PROSITE-ProRule" id="PRU00196"/>
    </source>
</evidence>
<dbReference type="GO" id="GO:0004252">
    <property type="term" value="F:serine-type endopeptidase activity"/>
    <property type="evidence" value="ECO:0007669"/>
    <property type="project" value="TreeGrafter"/>
</dbReference>
<protein>
    <recommendedName>
        <fullName evidence="6">SRCR domain-containing protein</fullName>
    </recommendedName>
</protein>
<evidence type="ECO:0000313" key="8">
    <source>
        <dbReference type="Proteomes" id="UP000694383"/>
    </source>
</evidence>
<dbReference type="GO" id="GO:0005886">
    <property type="term" value="C:plasma membrane"/>
    <property type="evidence" value="ECO:0007669"/>
    <property type="project" value="TreeGrafter"/>
</dbReference>
<dbReference type="Proteomes" id="UP000694383">
    <property type="component" value="Unplaced"/>
</dbReference>
<sequence length="346" mass="36728">MFTKKQRNSQILTLGKSQFTKSVFLKDLKFKIVLVGSGSTRCSGRVEVQHDGVWGTVCDDNWDLNDAKVVCRQLSCGMASQAPGSAHFGQGSNPIWLDEVACSGSEISLTQCGHRGYGKHDCSHSEDAGVICSDPIRLVGSGSTRCSGRVEVQHNGVWGTVCDDGWDLNDANAVCRQLSCGTGLHAPGSAHFGQGSDPIWLDDVACSGSESSLTHCGHSGYGKHNCNHGEDAGVICLGELLYHFLLVGSGSTRCSGRVEVLHDGVWGTVCHDKWDLNDAKVVCRQLSCGTALHAPKSALFGQGSDKIWLDDVECSGSESSLIQCGHNGYGKHNCNHGEDSGVICSG</sequence>